<keyword evidence="1" id="KW-0472">Membrane</keyword>
<evidence type="ECO:0000256" key="1">
    <source>
        <dbReference type="SAM" id="Phobius"/>
    </source>
</evidence>
<dbReference type="AlphaFoldDB" id="A0A951IVL3"/>
<dbReference type="Proteomes" id="UP000727490">
    <property type="component" value="Unassembled WGS sequence"/>
</dbReference>
<comment type="caution">
    <text evidence="2">The sequence shown here is derived from an EMBL/GenBank/DDBJ whole genome shotgun (WGS) entry which is preliminary data.</text>
</comment>
<sequence length="294" mass="34423">MILTALLLLAFGQKSLGQQIEVEGYFLQDSAKIGERVPYILKASYGKGYNVVFPDSTYDYSPFELLEKKTYISHTDEGITIDSAVYYISNFSLDPITRFSLPVFEVFKYDSLVHTPNEASLALQLVIDEIPQELSFRENNVYQPISTDFNYPLWTAVFVGILVLAGLLTFFFGKSIQRKWQIYQEKRKYKRFTKRWEKAEKDFATNPDMDHADELLGLWKTYMEHLKNKPFRDWTTTEISEFLENKEIIKDFREIELIIYAGKEGQDLPKACKNLRDICTDTYHQKITQTDERQ</sequence>
<reference evidence="2 3" key="1">
    <citation type="journal article" date="2020" name="Syst. Appl. Microbiol.">
        <title>Arthrospiribacter ruber gen. nov., sp. nov., a novel bacterium isolated from Arthrospira cultures.</title>
        <authorList>
            <person name="Waleron M."/>
            <person name="Misztak A."/>
            <person name="Waleron M.M."/>
            <person name="Furmaniak M."/>
            <person name="Mrozik A."/>
            <person name="Waleron K."/>
        </authorList>
    </citation>
    <scope>NUCLEOTIDE SEQUENCE [LARGE SCALE GENOMIC DNA]</scope>
    <source>
        <strain evidence="2 3">DPMB0001</strain>
    </source>
</reference>
<proteinExistence type="predicted"/>
<protein>
    <submittedName>
        <fullName evidence="2">Uncharacterized protein</fullName>
    </submittedName>
</protein>
<keyword evidence="3" id="KW-1185">Reference proteome</keyword>
<keyword evidence="1" id="KW-0812">Transmembrane</keyword>
<dbReference type="EMBL" id="RPHB01000002">
    <property type="protein sequence ID" value="MBW3467122.1"/>
    <property type="molecule type" value="Genomic_DNA"/>
</dbReference>
<organism evidence="2 3">
    <name type="scientific">Arthrospiribacter ruber</name>
    <dbReference type="NCBI Taxonomy" id="2487934"/>
    <lineage>
        <taxon>Bacteria</taxon>
        <taxon>Pseudomonadati</taxon>
        <taxon>Bacteroidota</taxon>
        <taxon>Cytophagia</taxon>
        <taxon>Cytophagales</taxon>
        <taxon>Cyclobacteriaceae</taxon>
        <taxon>Arthrospiribacter</taxon>
    </lineage>
</organism>
<gene>
    <name evidence="2" type="ORF">EGN73_04765</name>
</gene>
<keyword evidence="1" id="KW-1133">Transmembrane helix</keyword>
<accession>A0A951IVL3</accession>
<feature type="transmembrane region" description="Helical" evidence="1">
    <location>
        <begin position="151"/>
        <end position="172"/>
    </location>
</feature>
<evidence type="ECO:0000313" key="3">
    <source>
        <dbReference type="Proteomes" id="UP000727490"/>
    </source>
</evidence>
<name>A0A951IVL3_9BACT</name>
<evidence type="ECO:0000313" key="2">
    <source>
        <dbReference type="EMBL" id="MBW3467122.1"/>
    </source>
</evidence>